<proteinExistence type="predicted"/>
<reference evidence="1" key="1">
    <citation type="submission" date="2023-07" db="EMBL/GenBank/DDBJ databases">
        <title>Genomic Encyclopedia of Type Strains, Phase IV (KMG-IV): sequencing the most valuable type-strain genomes for metagenomic binning, comparative biology and taxonomic classification.</title>
        <authorList>
            <person name="Goeker M."/>
        </authorList>
    </citation>
    <scope>NUCLEOTIDE SEQUENCE</scope>
    <source>
        <strain evidence="1">DSM 19569</strain>
    </source>
</reference>
<dbReference type="Proteomes" id="UP001223420">
    <property type="component" value="Unassembled WGS sequence"/>
</dbReference>
<organism evidence="1 2">
    <name type="scientific">Methylobacterium brachiatum</name>
    <dbReference type="NCBI Taxonomy" id="269660"/>
    <lineage>
        <taxon>Bacteria</taxon>
        <taxon>Pseudomonadati</taxon>
        <taxon>Pseudomonadota</taxon>
        <taxon>Alphaproteobacteria</taxon>
        <taxon>Hyphomicrobiales</taxon>
        <taxon>Methylobacteriaceae</taxon>
        <taxon>Methylobacterium</taxon>
    </lineage>
</organism>
<dbReference type="AlphaFoldDB" id="A0AAJ1TUT6"/>
<evidence type="ECO:0000313" key="2">
    <source>
        <dbReference type="Proteomes" id="UP001223420"/>
    </source>
</evidence>
<protein>
    <submittedName>
        <fullName evidence="1">Uncharacterized protein</fullName>
    </submittedName>
</protein>
<comment type="caution">
    <text evidence="1">The sequence shown here is derived from an EMBL/GenBank/DDBJ whole genome shotgun (WGS) entry which is preliminary data.</text>
</comment>
<dbReference type="GeneID" id="90834454"/>
<accession>A0AAJ1TUT6</accession>
<evidence type="ECO:0000313" key="1">
    <source>
        <dbReference type="EMBL" id="MDQ0545121.1"/>
    </source>
</evidence>
<sequence length="70" mass="8012">MTPFKPQVIREIHAPVPANDPMRDAPRDASALLIPFPGTEARRTRRLPRADEQRGEILFFLGVRYERLAS</sequence>
<dbReference type="RefSeq" id="WP_007560004.1">
    <property type="nucleotide sequence ID" value="NZ_CP033231.1"/>
</dbReference>
<dbReference type="EMBL" id="JAUSWL010000007">
    <property type="protein sequence ID" value="MDQ0545121.1"/>
    <property type="molecule type" value="Genomic_DNA"/>
</dbReference>
<gene>
    <name evidence="1" type="ORF">QO001_004059</name>
</gene>
<name>A0AAJ1TUT6_9HYPH</name>